<accession>A0ABQ5YDV2</accession>
<dbReference type="InterPro" id="IPR033932">
    <property type="entry name" value="YtcJ-like"/>
</dbReference>
<dbReference type="EMBL" id="BSOE01000059">
    <property type="protein sequence ID" value="GLR07215.1"/>
    <property type="molecule type" value="Genomic_DNA"/>
</dbReference>
<dbReference type="SUPFAM" id="SSF51556">
    <property type="entry name" value="Metallo-dependent hydrolases"/>
    <property type="match status" value="1"/>
</dbReference>
<evidence type="ECO:0000313" key="3">
    <source>
        <dbReference type="Proteomes" id="UP001156669"/>
    </source>
</evidence>
<keyword evidence="3" id="KW-1185">Reference proteome</keyword>
<dbReference type="SUPFAM" id="SSF51338">
    <property type="entry name" value="Composite domain of metallo-dependent hydrolases"/>
    <property type="match status" value="1"/>
</dbReference>
<name>A0ABQ5YDV2_9VIBR</name>
<keyword evidence="2" id="KW-0378">Hydrolase</keyword>
<dbReference type="CDD" id="cd01300">
    <property type="entry name" value="YtcJ_like"/>
    <property type="match status" value="1"/>
</dbReference>
<evidence type="ECO:0000313" key="2">
    <source>
        <dbReference type="EMBL" id="GLR07215.1"/>
    </source>
</evidence>
<dbReference type="InterPro" id="IPR032466">
    <property type="entry name" value="Metal_Hydrolase"/>
</dbReference>
<dbReference type="Gene3D" id="2.30.40.10">
    <property type="entry name" value="Urease, subunit C, domain 1"/>
    <property type="match status" value="1"/>
</dbReference>
<dbReference type="Proteomes" id="UP001156669">
    <property type="component" value="Unassembled WGS sequence"/>
</dbReference>
<sequence>MKSTCIPIALSSLILTGCFSEETKQTEAVAEPIKVTAADKIYFGGEILTMAGDTPEYAEAIATLGEKIIYVGSKKGAMEHQFGKTQLVDLKGKALLPGFVDPHSHVYGVGLQAMVANVLPSPDGQADTVDEIVAILKSAGQDDTQRLFIEKTDWILGFGYDDAQLDRYPTKADLDKVSTEKPVMIIHTSGHLSVANSKALELAGITAESQDPQGGIIRRMEGSQEPNGVLEENAHFAMLFGLTKVIDLELQDMMLEAAQKMYAEYGYTTAQEGRATIEGYEAMKRASKDGKLIIDLVAYADMVSSSEFMNSEYNSPTYTNHFRIGGVKLNFDGSPQGKTAWLTQPYFHPPHGQAKDYAGYPTFKDEQAYQYVETAFKNNWQVLTHSNGDAAIEQFIDAVAKANEKLGKKDRRPVLIHGQTIRQDQIDRLAELGIFPSLFPMHTFYWGDWHAESVLGHPRADFISPTKAVREAGLMFSTHHDAPVALPNSFRVLDATVNRTTRTDEVLGPDQRVNTYTALQAMTIWPAYQHFEETKKGSLEVGKNADLIILDKNPLKVEPATLKDLKIQETISRGETAYKR</sequence>
<evidence type="ECO:0000259" key="1">
    <source>
        <dbReference type="Pfam" id="PF07969"/>
    </source>
</evidence>
<organism evidence="2 3">
    <name type="scientific">Vibrio hyugaensis</name>
    <dbReference type="NCBI Taxonomy" id="1534743"/>
    <lineage>
        <taxon>Bacteria</taxon>
        <taxon>Pseudomonadati</taxon>
        <taxon>Pseudomonadota</taxon>
        <taxon>Gammaproteobacteria</taxon>
        <taxon>Vibrionales</taxon>
        <taxon>Vibrionaceae</taxon>
        <taxon>Vibrio</taxon>
    </lineage>
</organism>
<feature type="domain" description="Amidohydrolase 3" evidence="1">
    <location>
        <begin position="86"/>
        <end position="578"/>
    </location>
</feature>
<dbReference type="InterPro" id="IPR013108">
    <property type="entry name" value="Amidohydro_3"/>
</dbReference>
<dbReference type="PROSITE" id="PS51257">
    <property type="entry name" value="PROKAR_LIPOPROTEIN"/>
    <property type="match status" value="1"/>
</dbReference>
<dbReference type="Gene3D" id="3.10.310.70">
    <property type="match status" value="1"/>
</dbReference>
<reference evidence="3" key="1">
    <citation type="journal article" date="2019" name="Int. J. Syst. Evol. Microbiol.">
        <title>The Global Catalogue of Microorganisms (GCM) 10K type strain sequencing project: providing services to taxonomists for standard genome sequencing and annotation.</title>
        <authorList>
            <consortium name="The Broad Institute Genomics Platform"/>
            <consortium name="The Broad Institute Genome Sequencing Center for Infectious Disease"/>
            <person name="Wu L."/>
            <person name="Ma J."/>
        </authorList>
    </citation>
    <scope>NUCLEOTIDE SEQUENCE [LARGE SCALE GENOMIC DNA]</scope>
    <source>
        <strain evidence="3">NBRC 110633</strain>
    </source>
</reference>
<dbReference type="Gene3D" id="3.20.20.140">
    <property type="entry name" value="Metal-dependent hydrolases"/>
    <property type="match status" value="1"/>
</dbReference>
<dbReference type="RefSeq" id="WP_045400075.1">
    <property type="nucleotide sequence ID" value="NZ_BBLD01000026.1"/>
</dbReference>
<dbReference type="InterPro" id="IPR011059">
    <property type="entry name" value="Metal-dep_hydrolase_composite"/>
</dbReference>
<dbReference type="Pfam" id="PF07969">
    <property type="entry name" value="Amidohydro_3"/>
    <property type="match status" value="1"/>
</dbReference>
<dbReference type="PANTHER" id="PTHR22642">
    <property type="entry name" value="IMIDAZOLONEPROPIONASE"/>
    <property type="match status" value="1"/>
</dbReference>
<proteinExistence type="predicted"/>
<protein>
    <submittedName>
        <fullName evidence="2">Hydrolase</fullName>
    </submittedName>
</protein>
<dbReference type="PANTHER" id="PTHR22642:SF2">
    <property type="entry name" value="PROTEIN LONG AFTER FAR-RED 3"/>
    <property type="match status" value="1"/>
</dbReference>
<gene>
    <name evidence="2" type="ORF">GCM10007906_48030</name>
</gene>
<dbReference type="GO" id="GO:0016787">
    <property type="term" value="F:hydrolase activity"/>
    <property type="evidence" value="ECO:0007669"/>
    <property type="project" value="UniProtKB-KW"/>
</dbReference>
<comment type="caution">
    <text evidence="2">The sequence shown here is derived from an EMBL/GenBank/DDBJ whole genome shotgun (WGS) entry which is preliminary data.</text>
</comment>